<comment type="caution">
    <text evidence="2">The sequence shown here is derived from an EMBL/GenBank/DDBJ whole genome shotgun (WGS) entry which is preliminary data.</text>
</comment>
<feature type="domain" description="Gamma-glutamylcyclotransferase AIG2-like" evidence="1">
    <location>
        <begin position="8"/>
        <end position="104"/>
    </location>
</feature>
<proteinExistence type="predicted"/>
<dbReference type="EC" id="2.3.2.-" evidence="2"/>
<evidence type="ECO:0000259" key="1">
    <source>
        <dbReference type="Pfam" id="PF06094"/>
    </source>
</evidence>
<evidence type="ECO:0000313" key="2">
    <source>
        <dbReference type="EMBL" id="MFC3192739.1"/>
    </source>
</evidence>
<reference evidence="3" key="1">
    <citation type="journal article" date="2019" name="Int. J. Syst. Evol. Microbiol.">
        <title>The Global Catalogue of Microorganisms (GCM) 10K type strain sequencing project: providing services to taxonomists for standard genome sequencing and annotation.</title>
        <authorList>
            <consortium name="The Broad Institute Genomics Platform"/>
            <consortium name="The Broad Institute Genome Sequencing Center for Infectious Disease"/>
            <person name="Wu L."/>
            <person name="Ma J."/>
        </authorList>
    </citation>
    <scope>NUCLEOTIDE SEQUENCE [LARGE SCALE GENOMIC DNA]</scope>
    <source>
        <strain evidence="3">KCTC 42953</strain>
    </source>
</reference>
<keyword evidence="3" id="KW-1185">Reference proteome</keyword>
<dbReference type="RefSeq" id="WP_077409424.1">
    <property type="nucleotide sequence ID" value="NZ_JBHRTS010000001.1"/>
</dbReference>
<evidence type="ECO:0000313" key="3">
    <source>
        <dbReference type="Proteomes" id="UP001595533"/>
    </source>
</evidence>
<dbReference type="CDD" id="cd06661">
    <property type="entry name" value="GGCT_like"/>
    <property type="match status" value="1"/>
</dbReference>
<name>A0ABV7J3Y4_9GAMM</name>
<dbReference type="Pfam" id="PF06094">
    <property type="entry name" value="GGACT"/>
    <property type="match status" value="1"/>
</dbReference>
<sequence>MNEQSQQVFFYGLFMDPEVLLSMGVEPPQGQPVSLADYALHIGQRATLAPANGERVYGMLYRLSASDLERLYGAPGLEDYHPELVQVVTEPGNIINAHCYNLPTIPGPDEGNPAYRAQLKATFHKLGLPDIIGAD</sequence>
<dbReference type="InterPro" id="IPR013024">
    <property type="entry name" value="GGCT-like"/>
</dbReference>
<dbReference type="SUPFAM" id="SSF110857">
    <property type="entry name" value="Gamma-glutamyl cyclotransferase-like"/>
    <property type="match status" value="1"/>
</dbReference>
<dbReference type="GO" id="GO:0016746">
    <property type="term" value="F:acyltransferase activity"/>
    <property type="evidence" value="ECO:0007669"/>
    <property type="project" value="UniProtKB-KW"/>
</dbReference>
<dbReference type="InterPro" id="IPR036568">
    <property type="entry name" value="GGCT-like_sf"/>
</dbReference>
<keyword evidence="2" id="KW-0808">Transferase</keyword>
<keyword evidence="2" id="KW-0012">Acyltransferase</keyword>
<dbReference type="Proteomes" id="UP001595533">
    <property type="component" value="Unassembled WGS sequence"/>
</dbReference>
<gene>
    <name evidence="2" type="ORF">ACFODZ_00670</name>
</gene>
<organism evidence="2 3">
    <name type="scientific">Marinicella sediminis</name>
    <dbReference type="NCBI Taxonomy" id="1792834"/>
    <lineage>
        <taxon>Bacteria</taxon>
        <taxon>Pseudomonadati</taxon>
        <taxon>Pseudomonadota</taxon>
        <taxon>Gammaproteobacteria</taxon>
        <taxon>Lysobacterales</taxon>
        <taxon>Marinicellaceae</taxon>
        <taxon>Marinicella</taxon>
    </lineage>
</organism>
<protein>
    <submittedName>
        <fullName evidence="2">Gamma-glutamylcyclotransferase family protein</fullName>
        <ecNumber evidence="2">2.3.2.-</ecNumber>
    </submittedName>
</protein>
<dbReference type="Gene3D" id="3.10.490.10">
    <property type="entry name" value="Gamma-glutamyl cyclotransferase-like"/>
    <property type="match status" value="1"/>
</dbReference>
<accession>A0ABV7J3Y4</accession>
<dbReference type="EMBL" id="JBHRTS010000001">
    <property type="protein sequence ID" value="MFC3192739.1"/>
    <property type="molecule type" value="Genomic_DNA"/>
</dbReference>
<dbReference type="InterPro" id="IPR009288">
    <property type="entry name" value="AIG2-like_dom"/>
</dbReference>